<evidence type="ECO:0000313" key="4">
    <source>
        <dbReference type="EMBL" id="NMH86835.1"/>
    </source>
</evidence>
<name>A0ABX1RTE8_9FLAO</name>
<dbReference type="Proteomes" id="UP000746690">
    <property type="component" value="Unassembled WGS sequence"/>
</dbReference>
<dbReference type="InterPro" id="IPR017850">
    <property type="entry name" value="Alkaline_phosphatase_core_sf"/>
</dbReference>
<dbReference type="EMBL" id="JABBHF010000002">
    <property type="protein sequence ID" value="NMH86835.1"/>
    <property type="molecule type" value="Genomic_DNA"/>
</dbReference>
<proteinExistence type="inferred from homology"/>
<dbReference type="PANTHER" id="PTHR43751:SF3">
    <property type="entry name" value="SULFATASE N-TERMINAL DOMAIN-CONTAINING PROTEIN"/>
    <property type="match status" value="1"/>
</dbReference>
<dbReference type="PROSITE" id="PS00149">
    <property type="entry name" value="SULFATASE_2"/>
    <property type="match status" value="1"/>
</dbReference>
<organism evidence="4 5">
    <name type="scientific">Flavivirga algicola</name>
    <dbReference type="NCBI Taxonomy" id="2729136"/>
    <lineage>
        <taxon>Bacteria</taxon>
        <taxon>Pseudomonadati</taxon>
        <taxon>Bacteroidota</taxon>
        <taxon>Flavobacteriia</taxon>
        <taxon>Flavobacteriales</taxon>
        <taxon>Flavobacteriaceae</taxon>
        <taxon>Flavivirga</taxon>
    </lineage>
</organism>
<feature type="domain" description="Sulfatase N-terminal" evidence="3">
    <location>
        <begin position="38"/>
        <end position="362"/>
    </location>
</feature>
<comment type="caution">
    <text evidence="4">The sequence shown here is derived from an EMBL/GenBank/DDBJ whole genome shotgun (WGS) entry which is preliminary data.</text>
</comment>
<evidence type="ECO:0000259" key="3">
    <source>
        <dbReference type="Pfam" id="PF00884"/>
    </source>
</evidence>
<dbReference type="RefSeq" id="WP_169670752.1">
    <property type="nucleotide sequence ID" value="NZ_JABBHF010000002.1"/>
</dbReference>
<evidence type="ECO:0000256" key="2">
    <source>
        <dbReference type="ARBA" id="ARBA00022801"/>
    </source>
</evidence>
<dbReference type="InterPro" id="IPR052701">
    <property type="entry name" value="GAG_Ulvan_Degrading_Sulfatases"/>
</dbReference>
<dbReference type="InterPro" id="IPR000917">
    <property type="entry name" value="Sulfatase_N"/>
</dbReference>
<dbReference type="PROSITE" id="PS51257">
    <property type="entry name" value="PROKAR_LIPOPROTEIN"/>
    <property type="match status" value="1"/>
</dbReference>
<dbReference type="Gene3D" id="3.40.720.10">
    <property type="entry name" value="Alkaline Phosphatase, subunit A"/>
    <property type="match status" value="1"/>
</dbReference>
<reference evidence="4 5" key="1">
    <citation type="submission" date="2020-04" db="EMBL/GenBank/DDBJ databases">
        <title>A Flavivirga sp. nov.</title>
        <authorList>
            <person name="Sun X."/>
        </authorList>
    </citation>
    <scope>NUCLEOTIDE SEQUENCE [LARGE SCALE GENOMIC DNA]</scope>
    <source>
        <strain evidence="4 5">Y03</strain>
    </source>
</reference>
<keyword evidence="5" id="KW-1185">Reference proteome</keyword>
<dbReference type="PANTHER" id="PTHR43751">
    <property type="entry name" value="SULFATASE"/>
    <property type="match status" value="1"/>
</dbReference>
<dbReference type="PROSITE" id="PS00523">
    <property type="entry name" value="SULFATASE_1"/>
    <property type="match status" value="1"/>
</dbReference>
<protein>
    <submittedName>
        <fullName evidence="4">Sulfatase-like hydrolase/transferase</fullName>
    </submittedName>
</protein>
<sequence>MKKYIIYLVFVNLIVIGCKQKPQDVSRNHTKITKKKRPNVLFLLADDLGYGELGAYGQKTIKTPFLDSLIGQSMKFTNFYAGSAVCAPSRAVLMTGKSSSINTIRGNNGLMPNGRGGRIALRKDEVTLGEMMTDAGYETAFIGKWHLGDPDDVSTWAHGRGFSYAVQEQWSNKRNKKNFDGPMEYINGMKDSIYFDWTKWQSHDEYRTDLALKYLDKKESDKPFFLFMSYRAPHGHEKVIGNKTLYTEKGWKEPNRLHATQITLLDSYIDRLLKKIDTMGELDNTLIFFTSDNGPHSEGNGHDHEFFESNGVLNGFKRDVYEGGIRVPFFAYWKGKIIPGSVSKHMGSGQDFMPTLAEIVGIKVPEQSNGISFLPTLIGKEQPKHEYLNVEGFFSGKNAFRQSIRYGDLKGVRYGADNPVEIYDLSKDIAEEHDVANQYPDLVTKIETFFKEERTNPSTYPYGGFHYKKSKNKN</sequence>
<keyword evidence="2" id="KW-0378">Hydrolase</keyword>
<comment type="similarity">
    <text evidence="1">Belongs to the sulfatase family.</text>
</comment>
<accession>A0ABX1RTE8</accession>
<evidence type="ECO:0000313" key="5">
    <source>
        <dbReference type="Proteomes" id="UP000746690"/>
    </source>
</evidence>
<dbReference type="InterPro" id="IPR024607">
    <property type="entry name" value="Sulfatase_CS"/>
</dbReference>
<gene>
    <name evidence="4" type="ORF">HHX25_04920</name>
</gene>
<dbReference type="Gene3D" id="3.30.1120.10">
    <property type="match status" value="1"/>
</dbReference>
<dbReference type="SUPFAM" id="SSF53649">
    <property type="entry name" value="Alkaline phosphatase-like"/>
    <property type="match status" value="1"/>
</dbReference>
<evidence type="ECO:0000256" key="1">
    <source>
        <dbReference type="ARBA" id="ARBA00008779"/>
    </source>
</evidence>
<dbReference type="Pfam" id="PF00884">
    <property type="entry name" value="Sulfatase"/>
    <property type="match status" value="1"/>
</dbReference>